<feature type="domain" description="TrmE-type G" evidence="12">
    <location>
        <begin position="220"/>
        <end position="379"/>
    </location>
</feature>
<dbReference type="PANTHER" id="PTHR42714:SF2">
    <property type="entry name" value="TRNA MODIFICATION GTPASE GTPBP3, MITOCHONDRIAL"/>
    <property type="match status" value="1"/>
</dbReference>
<dbReference type="PROSITE" id="PS51709">
    <property type="entry name" value="G_TRME"/>
    <property type="match status" value="1"/>
</dbReference>
<comment type="subunit">
    <text evidence="10">Homodimer. Heterotetramer of two MnmE and two MnmG subunits.</text>
</comment>
<evidence type="ECO:0000256" key="3">
    <source>
        <dbReference type="ARBA" id="ARBA00022694"/>
    </source>
</evidence>
<feature type="binding site" evidence="10">
    <location>
        <position position="249"/>
    </location>
    <ligand>
        <name>K(+)</name>
        <dbReference type="ChEBI" id="CHEBI:29103"/>
    </ligand>
</feature>
<dbReference type="RefSeq" id="WP_162988303.1">
    <property type="nucleotide sequence ID" value="NZ_CP007806.1"/>
</dbReference>
<dbReference type="EMBL" id="CP007806">
    <property type="protein sequence ID" value="AIG28922.1"/>
    <property type="molecule type" value="Genomic_DNA"/>
</dbReference>
<dbReference type="GO" id="GO:0002098">
    <property type="term" value="P:tRNA wobble uridine modification"/>
    <property type="evidence" value="ECO:0007669"/>
    <property type="project" value="TreeGrafter"/>
</dbReference>
<dbReference type="SUPFAM" id="SSF116878">
    <property type="entry name" value="TrmE connector domain"/>
    <property type="match status" value="1"/>
</dbReference>
<accession>A0A075R8L6</accession>
<evidence type="ECO:0000256" key="7">
    <source>
        <dbReference type="ARBA" id="ARBA00022842"/>
    </source>
</evidence>
<evidence type="ECO:0000313" key="14">
    <source>
        <dbReference type="Proteomes" id="UP000005850"/>
    </source>
</evidence>
<comment type="cofactor">
    <cofactor evidence="10">
        <name>K(+)</name>
        <dbReference type="ChEBI" id="CHEBI:29103"/>
    </cofactor>
    <text evidence="10">Binds 1 potassium ion per subunit.</text>
</comment>
<dbReference type="FunFam" id="3.40.50.300:FF:000494">
    <property type="entry name" value="tRNA modification GTPase MnmE"/>
    <property type="match status" value="1"/>
</dbReference>
<evidence type="ECO:0000256" key="8">
    <source>
        <dbReference type="ARBA" id="ARBA00022958"/>
    </source>
</evidence>
<comment type="function">
    <text evidence="10">Exhibits a very high intrinsic GTPase hydrolysis rate. Involved in the addition of a carboxymethylaminomethyl (cmnm) group at the wobble position (U34) of certain tRNAs, forming tRNA-cmnm(5)s(2)U34.</text>
</comment>
<name>A0A075R8L6_BRELA</name>
<dbReference type="SUPFAM" id="SSF52540">
    <property type="entry name" value="P-loop containing nucleoside triphosphate hydrolases"/>
    <property type="match status" value="1"/>
</dbReference>
<dbReference type="PRINTS" id="PR00449">
    <property type="entry name" value="RASTRNSFRMNG"/>
</dbReference>
<keyword evidence="4 10" id="KW-0479">Metal-binding</keyword>
<dbReference type="NCBIfam" id="NF003661">
    <property type="entry name" value="PRK05291.1-3"/>
    <property type="match status" value="1"/>
</dbReference>
<dbReference type="CDD" id="cd14858">
    <property type="entry name" value="TrmE_N"/>
    <property type="match status" value="1"/>
</dbReference>
<feature type="binding site" evidence="10">
    <location>
        <position position="234"/>
    </location>
    <ligand>
        <name>Mg(2+)</name>
        <dbReference type="ChEBI" id="CHEBI:18420"/>
    </ligand>
</feature>
<dbReference type="HAMAP" id="MF_00379">
    <property type="entry name" value="GTPase_MnmE"/>
    <property type="match status" value="1"/>
</dbReference>
<dbReference type="GO" id="GO:0005829">
    <property type="term" value="C:cytosol"/>
    <property type="evidence" value="ECO:0007669"/>
    <property type="project" value="TreeGrafter"/>
</dbReference>
<evidence type="ECO:0000256" key="2">
    <source>
        <dbReference type="ARBA" id="ARBA00022490"/>
    </source>
</evidence>
<keyword evidence="2 10" id="KW-0963">Cytoplasm</keyword>
<dbReference type="Pfam" id="PF01926">
    <property type="entry name" value="MMR_HSR1"/>
    <property type="match status" value="1"/>
</dbReference>
<sequence length="458" mass="50678">MNMDTIAGVATPMGEGGIAVIRVSGDDAISIVDKIYRGKNKLSTVDSHTIHYGALVDPVANEQVEEVLVSVMKAPRTFTREDVVEINCHGGLISVEKVLDLVLEHGARLAEPGEFTKRAFLNGRIDLSQAEAVIDLIRAKTDKALKVALSQVEGKLSKLIKGLRQELIEAMAHIEVTLDYPEHDVEEFTQNFLLGKCEEVKQQVARLLQTAKQGKILREGLSTAIIGRPNVGKSSLLNSFVQEDKAIVTEIAGTTRDVIEEYVNVRGVPLRLIDTAGIRETDDIVEKIGVEKSRQILQQVDLVLLMVNYNEFLNDDDLAIFEAAKGLQVIIIVNKTDLEQKLDIDKIKEAFPSAPLILTSIKEEKGIDQLEQAIAHLFFTGRVQQEDMTYVSNARHINLLRQAEQAMADAIDGVHQQMPVDMVQIDIKKAWELLGEVIGESVGEDLIDQIFSQFCLGK</sequence>
<keyword evidence="14" id="KW-1185">Reference proteome</keyword>
<keyword evidence="3 10" id="KW-0819">tRNA processing</keyword>
<feature type="binding site" evidence="10">
    <location>
        <position position="124"/>
    </location>
    <ligand>
        <name>(6S)-5-formyl-5,6,7,8-tetrahydrofolate</name>
        <dbReference type="ChEBI" id="CHEBI:57457"/>
    </ligand>
</feature>
<proteinExistence type="inferred from homology"/>
<dbReference type="PANTHER" id="PTHR42714">
    <property type="entry name" value="TRNA MODIFICATION GTPASE GTPBP3"/>
    <property type="match status" value="1"/>
</dbReference>
<keyword evidence="7 10" id="KW-0460">Magnesium</keyword>
<evidence type="ECO:0000256" key="9">
    <source>
        <dbReference type="ARBA" id="ARBA00023134"/>
    </source>
</evidence>
<evidence type="ECO:0000259" key="12">
    <source>
        <dbReference type="PROSITE" id="PS51709"/>
    </source>
</evidence>
<feature type="binding site" evidence="10">
    <location>
        <begin position="249"/>
        <end position="255"/>
    </location>
    <ligand>
        <name>GTP</name>
        <dbReference type="ChEBI" id="CHEBI:37565"/>
    </ligand>
</feature>
<dbReference type="InterPro" id="IPR018948">
    <property type="entry name" value="GTP-bd_TrmE_N"/>
</dbReference>
<dbReference type="GO" id="GO:0003924">
    <property type="term" value="F:GTPase activity"/>
    <property type="evidence" value="ECO:0007669"/>
    <property type="project" value="UniProtKB-UniRule"/>
</dbReference>
<dbReference type="InterPro" id="IPR005225">
    <property type="entry name" value="Small_GTP-bd"/>
</dbReference>
<comment type="subcellular location">
    <subcellularLocation>
        <location evidence="10">Cytoplasm</location>
    </subcellularLocation>
</comment>
<dbReference type="InterPro" id="IPR027417">
    <property type="entry name" value="P-loop_NTPase"/>
</dbReference>
<keyword evidence="9 10" id="KW-0342">GTP-binding</keyword>
<dbReference type="GO" id="GO:0030488">
    <property type="term" value="P:tRNA methylation"/>
    <property type="evidence" value="ECO:0007669"/>
    <property type="project" value="TreeGrafter"/>
</dbReference>
<reference evidence="13 14" key="1">
    <citation type="journal article" date="2011" name="J. Bacteriol.">
        <title>Genome sequence of Brevibacillus laterosporus LMG 15441, a pathogen of invertebrates.</title>
        <authorList>
            <person name="Djukic M."/>
            <person name="Poehlein A."/>
            <person name="Thurmer A."/>
            <person name="Daniel R."/>
        </authorList>
    </citation>
    <scope>NUCLEOTIDE SEQUENCE [LARGE SCALE GENOMIC DNA]</scope>
    <source>
        <strain evidence="13 14">LMG 15441</strain>
    </source>
</reference>
<dbReference type="InterPro" id="IPR025867">
    <property type="entry name" value="MnmE_helical"/>
</dbReference>
<dbReference type="HOGENOM" id="CLU_019624_4_1_9"/>
<evidence type="ECO:0000256" key="6">
    <source>
        <dbReference type="ARBA" id="ARBA00022801"/>
    </source>
</evidence>
<keyword evidence="5 10" id="KW-0547">Nucleotide-binding</keyword>
<organism evidence="13 14">
    <name type="scientific">Brevibacillus laterosporus LMG 15441</name>
    <dbReference type="NCBI Taxonomy" id="1042163"/>
    <lineage>
        <taxon>Bacteria</taxon>
        <taxon>Bacillati</taxon>
        <taxon>Bacillota</taxon>
        <taxon>Bacilli</taxon>
        <taxon>Bacillales</taxon>
        <taxon>Paenibacillaceae</taxon>
        <taxon>Brevibacillus</taxon>
    </lineage>
</organism>
<dbReference type="Gene3D" id="3.30.1360.120">
    <property type="entry name" value="Probable tRNA modification gtpase trme, domain 1"/>
    <property type="match status" value="1"/>
</dbReference>
<dbReference type="InterPro" id="IPR006073">
    <property type="entry name" value="GTP-bd"/>
</dbReference>
<dbReference type="GO" id="GO:0005525">
    <property type="term" value="F:GTP binding"/>
    <property type="evidence" value="ECO:0007669"/>
    <property type="project" value="UniProtKB-UniRule"/>
</dbReference>
<dbReference type="NCBIfam" id="TIGR00450">
    <property type="entry name" value="mnmE_trmE_thdF"/>
    <property type="match status" value="1"/>
</dbReference>
<dbReference type="CDD" id="cd04164">
    <property type="entry name" value="trmE"/>
    <property type="match status" value="1"/>
</dbReference>
<dbReference type="GO" id="GO:0046872">
    <property type="term" value="F:metal ion binding"/>
    <property type="evidence" value="ECO:0007669"/>
    <property type="project" value="UniProtKB-KW"/>
</dbReference>
<keyword evidence="8 10" id="KW-0630">Potassium</keyword>
<dbReference type="KEGG" id="blr:BRLA_c046590"/>
<dbReference type="InterPro" id="IPR027368">
    <property type="entry name" value="MnmE_dom2"/>
</dbReference>
<feature type="binding site" evidence="10">
    <location>
        <position position="230"/>
    </location>
    <ligand>
        <name>K(+)</name>
        <dbReference type="ChEBI" id="CHEBI:29103"/>
    </ligand>
</feature>
<dbReference type="Gene3D" id="3.40.50.300">
    <property type="entry name" value="P-loop containing nucleotide triphosphate hydrolases"/>
    <property type="match status" value="1"/>
</dbReference>
<dbReference type="Pfam" id="PF10396">
    <property type="entry name" value="TrmE_N"/>
    <property type="match status" value="1"/>
</dbReference>
<dbReference type="GO" id="GO:0042802">
    <property type="term" value="F:identical protein binding"/>
    <property type="evidence" value="ECO:0007669"/>
    <property type="project" value="UniProtKB-ARBA"/>
</dbReference>
<feature type="binding site" evidence="10">
    <location>
        <begin position="274"/>
        <end position="277"/>
    </location>
    <ligand>
        <name>GTP</name>
        <dbReference type="ChEBI" id="CHEBI:37565"/>
    </ligand>
</feature>
<dbReference type="EC" id="3.6.-.-" evidence="10"/>
<evidence type="ECO:0000256" key="4">
    <source>
        <dbReference type="ARBA" id="ARBA00022723"/>
    </source>
</evidence>
<comment type="similarity">
    <text evidence="1 10 11">Belongs to the TRAFAC class TrmE-Era-EngA-EngB-Septin-like GTPase superfamily. TrmE GTPase family.</text>
</comment>
<feature type="binding site" evidence="10">
    <location>
        <position position="458"/>
    </location>
    <ligand>
        <name>(6S)-5-formyl-5,6,7,8-tetrahydrofolate</name>
        <dbReference type="ChEBI" id="CHEBI:57457"/>
    </ligand>
</feature>
<dbReference type="STRING" id="1042163.BRLA_c046590"/>
<dbReference type="InterPro" id="IPR027266">
    <property type="entry name" value="TrmE/GcvT-like"/>
</dbReference>
<feature type="binding site" evidence="10">
    <location>
        <position position="85"/>
    </location>
    <ligand>
        <name>(6S)-5-formyl-5,6,7,8-tetrahydrofolate</name>
        <dbReference type="ChEBI" id="CHEBI:57457"/>
    </ligand>
</feature>
<comment type="caution">
    <text evidence="10">Lacks conserved residue(s) required for the propagation of feature annotation.</text>
</comment>
<feature type="binding site" evidence="10">
    <location>
        <position position="255"/>
    </location>
    <ligand>
        <name>Mg(2+)</name>
        <dbReference type="ChEBI" id="CHEBI:18420"/>
    </ligand>
</feature>
<feature type="binding site" evidence="10">
    <location>
        <position position="251"/>
    </location>
    <ligand>
        <name>K(+)</name>
        <dbReference type="ChEBI" id="CHEBI:29103"/>
    </ligand>
</feature>
<dbReference type="InterPro" id="IPR004520">
    <property type="entry name" value="GTPase_MnmE"/>
</dbReference>
<dbReference type="InterPro" id="IPR031168">
    <property type="entry name" value="G_TrmE"/>
</dbReference>
<gene>
    <name evidence="10 13" type="primary">mnmE</name>
    <name evidence="10" type="synonym">trmE</name>
    <name evidence="13" type="ORF">BRLA_c046590</name>
</gene>
<dbReference type="AlphaFoldDB" id="A0A075R8L6"/>
<dbReference type="Gene3D" id="1.20.120.430">
    <property type="entry name" value="tRNA modification GTPase MnmE domain 2"/>
    <property type="match status" value="1"/>
</dbReference>
<dbReference type="Pfam" id="PF12631">
    <property type="entry name" value="MnmE_helical"/>
    <property type="match status" value="1"/>
</dbReference>
<dbReference type="eggNOG" id="COG0486">
    <property type="taxonomic scope" value="Bacteria"/>
</dbReference>
<evidence type="ECO:0000256" key="11">
    <source>
        <dbReference type="RuleBase" id="RU003313"/>
    </source>
</evidence>
<protein>
    <recommendedName>
        <fullName evidence="10">tRNA modification GTPase MnmE</fullName>
        <ecNumber evidence="10">3.6.-.-</ecNumber>
    </recommendedName>
</protein>
<feature type="binding site" evidence="10">
    <location>
        <begin position="230"/>
        <end position="235"/>
    </location>
    <ligand>
        <name>GTP</name>
        <dbReference type="ChEBI" id="CHEBI:37565"/>
    </ligand>
</feature>
<evidence type="ECO:0000256" key="5">
    <source>
        <dbReference type="ARBA" id="ARBA00022741"/>
    </source>
</evidence>
<feature type="binding site" evidence="10">
    <location>
        <position position="254"/>
    </location>
    <ligand>
        <name>K(+)</name>
        <dbReference type="ChEBI" id="CHEBI:29103"/>
    </ligand>
</feature>
<keyword evidence="6 10" id="KW-0378">Hydrolase</keyword>
<evidence type="ECO:0000313" key="13">
    <source>
        <dbReference type="EMBL" id="AIG28922.1"/>
    </source>
</evidence>
<dbReference type="NCBIfam" id="TIGR00231">
    <property type="entry name" value="small_GTP"/>
    <property type="match status" value="1"/>
</dbReference>
<evidence type="ECO:0000256" key="1">
    <source>
        <dbReference type="ARBA" id="ARBA00011043"/>
    </source>
</evidence>
<dbReference type="Proteomes" id="UP000005850">
    <property type="component" value="Chromosome"/>
</dbReference>
<evidence type="ECO:0000256" key="10">
    <source>
        <dbReference type="HAMAP-Rule" id="MF_00379"/>
    </source>
</evidence>
<dbReference type="FunFam" id="3.30.1360.120:FF:000003">
    <property type="entry name" value="tRNA modification GTPase MnmE"/>
    <property type="match status" value="1"/>
</dbReference>
<feature type="binding site" evidence="10">
    <location>
        <position position="22"/>
    </location>
    <ligand>
        <name>(6S)-5-formyl-5,6,7,8-tetrahydrofolate</name>
        <dbReference type="ChEBI" id="CHEBI:57457"/>
    </ligand>
</feature>